<sequence>MSTINGTENADVLIGTASGDTIYGGAGNDEIHGGGGYTNNLYGEAGNDTYVFTPNGALQRDHIYEDPSSGENTLKIEANEADIRLVRERMFYQTI</sequence>
<name>A0A1I0A686_9PROT</name>
<dbReference type="PRINTS" id="PR00313">
    <property type="entry name" value="CABNDNGRPT"/>
</dbReference>
<gene>
    <name evidence="1" type="ORF">SAMN05216326_10641</name>
</gene>
<dbReference type="InterPro" id="IPR011049">
    <property type="entry name" value="Serralysin-like_metalloprot_C"/>
</dbReference>
<evidence type="ECO:0000313" key="1">
    <source>
        <dbReference type="EMBL" id="SES89181.1"/>
    </source>
</evidence>
<dbReference type="GO" id="GO:0005509">
    <property type="term" value="F:calcium ion binding"/>
    <property type="evidence" value="ECO:0007669"/>
    <property type="project" value="InterPro"/>
</dbReference>
<dbReference type="SUPFAM" id="SSF51120">
    <property type="entry name" value="beta-Roll"/>
    <property type="match status" value="1"/>
</dbReference>
<dbReference type="Pfam" id="PF00353">
    <property type="entry name" value="HemolysinCabind"/>
    <property type="match status" value="1"/>
</dbReference>
<organism evidence="1 2">
    <name type="scientific">Nitrosomonas marina</name>
    <dbReference type="NCBI Taxonomy" id="917"/>
    <lineage>
        <taxon>Bacteria</taxon>
        <taxon>Pseudomonadati</taxon>
        <taxon>Pseudomonadota</taxon>
        <taxon>Betaproteobacteria</taxon>
        <taxon>Nitrosomonadales</taxon>
        <taxon>Nitrosomonadaceae</taxon>
        <taxon>Nitrosomonas</taxon>
    </lineage>
</organism>
<dbReference type="OrthoDB" id="6091599at2"/>
<keyword evidence="2" id="KW-1185">Reference proteome</keyword>
<dbReference type="Proteomes" id="UP000199345">
    <property type="component" value="Unassembled WGS sequence"/>
</dbReference>
<protein>
    <recommendedName>
        <fullName evidence="3">Hemolysin-type calcium-binding repeat-containing protein</fullName>
    </recommendedName>
</protein>
<evidence type="ECO:0000313" key="2">
    <source>
        <dbReference type="Proteomes" id="UP000199345"/>
    </source>
</evidence>
<evidence type="ECO:0008006" key="3">
    <source>
        <dbReference type="Google" id="ProtNLM"/>
    </source>
</evidence>
<dbReference type="RefSeq" id="WP_090656950.1">
    <property type="nucleotide sequence ID" value="NZ_FOIA01000006.1"/>
</dbReference>
<reference evidence="2" key="1">
    <citation type="submission" date="2016-10" db="EMBL/GenBank/DDBJ databases">
        <authorList>
            <person name="Varghese N."/>
            <person name="Submissions S."/>
        </authorList>
    </citation>
    <scope>NUCLEOTIDE SEQUENCE [LARGE SCALE GENOMIC DNA]</scope>
    <source>
        <strain evidence="2">Nm71</strain>
    </source>
</reference>
<dbReference type="EMBL" id="FOIA01000006">
    <property type="protein sequence ID" value="SES89181.1"/>
    <property type="molecule type" value="Genomic_DNA"/>
</dbReference>
<dbReference type="InterPro" id="IPR001343">
    <property type="entry name" value="Hemolysn_Ca-bd"/>
</dbReference>
<dbReference type="Gene3D" id="2.150.10.10">
    <property type="entry name" value="Serralysin-like metalloprotease, C-terminal"/>
    <property type="match status" value="1"/>
</dbReference>
<accession>A0A1I0A686</accession>
<proteinExistence type="predicted"/>
<dbReference type="AlphaFoldDB" id="A0A1I0A686"/>